<comment type="subcellular location">
    <subcellularLocation>
        <location evidence="1">Membrane</location>
        <topology evidence="1">Multi-pass membrane protein</topology>
    </subcellularLocation>
</comment>
<protein>
    <recommendedName>
        <fullName evidence="5">ABC transmembrane type-1 domain-containing protein</fullName>
    </recommendedName>
</protein>
<feature type="non-terminal residue" evidence="6">
    <location>
        <position position="132"/>
    </location>
</feature>
<evidence type="ECO:0000256" key="2">
    <source>
        <dbReference type="ARBA" id="ARBA00022692"/>
    </source>
</evidence>
<proteinExistence type="predicted"/>
<evidence type="ECO:0000313" key="7">
    <source>
        <dbReference type="Proteomes" id="UP001146120"/>
    </source>
</evidence>
<dbReference type="Gene3D" id="1.20.1560.10">
    <property type="entry name" value="ABC transporter type 1, transmembrane domain"/>
    <property type="match status" value="2"/>
</dbReference>
<name>A0AAV2YS15_9STRA</name>
<dbReference type="PANTHER" id="PTHR24222">
    <property type="entry name" value="ABC TRANSPORTER B FAMILY"/>
    <property type="match status" value="1"/>
</dbReference>
<dbReference type="Proteomes" id="UP001146120">
    <property type="component" value="Unassembled WGS sequence"/>
</dbReference>
<keyword evidence="4" id="KW-0472">Membrane</keyword>
<dbReference type="Pfam" id="PF00664">
    <property type="entry name" value="ABC_membrane"/>
    <property type="match status" value="1"/>
</dbReference>
<evidence type="ECO:0000259" key="5">
    <source>
        <dbReference type="PROSITE" id="PS50929"/>
    </source>
</evidence>
<evidence type="ECO:0000256" key="4">
    <source>
        <dbReference type="ARBA" id="ARBA00023136"/>
    </source>
</evidence>
<dbReference type="PANTHER" id="PTHR24222:SF76">
    <property type="entry name" value="MYCOBACTIN IMPORT ATP-BINDING_PERMEASE PROTEIN IRTB"/>
    <property type="match status" value="1"/>
</dbReference>
<evidence type="ECO:0000256" key="3">
    <source>
        <dbReference type="ARBA" id="ARBA00022989"/>
    </source>
</evidence>
<dbReference type="GO" id="GO:0140359">
    <property type="term" value="F:ABC-type transporter activity"/>
    <property type="evidence" value="ECO:0007669"/>
    <property type="project" value="InterPro"/>
</dbReference>
<dbReference type="InterPro" id="IPR036640">
    <property type="entry name" value="ABC1_TM_sf"/>
</dbReference>
<dbReference type="GO" id="GO:0005524">
    <property type="term" value="F:ATP binding"/>
    <property type="evidence" value="ECO:0007669"/>
    <property type="project" value="InterPro"/>
</dbReference>
<sequence length="132" mass="14138">MSELFSFADTTDKILMGVGLVGALTAGISQPIQIVLFGDILNTLNPAKPPVGSEMRDNINKAAKRIRSAYVSAILTKEIGWFDVNEPMQLATKVADSTVTIQEGMGRKVGDGLHFFSMAVSGIIIGLVKGWQ</sequence>
<feature type="domain" description="ABC transmembrane type-1" evidence="5">
    <location>
        <begin position="60"/>
        <end position="132"/>
    </location>
</feature>
<dbReference type="InterPro" id="IPR039421">
    <property type="entry name" value="Type_1_exporter"/>
</dbReference>
<dbReference type="GO" id="GO:0005886">
    <property type="term" value="C:plasma membrane"/>
    <property type="evidence" value="ECO:0007669"/>
    <property type="project" value="TreeGrafter"/>
</dbReference>
<accession>A0AAV2YS15</accession>
<evidence type="ECO:0000313" key="6">
    <source>
        <dbReference type="EMBL" id="DAZ97730.1"/>
    </source>
</evidence>
<keyword evidence="3" id="KW-1133">Transmembrane helix</keyword>
<keyword evidence="2" id="KW-0812">Transmembrane</keyword>
<organism evidence="6 7">
    <name type="scientific">Lagenidium giganteum</name>
    <dbReference type="NCBI Taxonomy" id="4803"/>
    <lineage>
        <taxon>Eukaryota</taxon>
        <taxon>Sar</taxon>
        <taxon>Stramenopiles</taxon>
        <taxon>Oomycota</taxon>
        <taxon>Peronosporomycetes</taxon>
        <taxon>Pythiales</taxon>
        <taxon>Pythiaceae</taxon>
    </lineage>
</organism>
<comment type="caution">
    <text evidence="6">The sequence shown here is derived from an EMBL/GenBank/DDBJ whole genome shotgun (WGS) entry which is preliminary data.</text>
</comment>
<keyword evidence="7" id="KW-1185">Reference proteome</keyword>
<reference evidence="6" key="1">
    <citation type="submission" date="2022-11" db="EMBL/GenBank/DDBJ databases">
        <authorList>
            <person name="Morgan W.R."/>
            <person name="Tartar A."/>
        </authorList>
    </citation>
    <scope>NUCLEOTIDE SEQUENCE</scope>
    <source>
        <strain evidence="6">ARSEF 373</strain>
    </source>
</reference>
<gene>
    <name evidence="6" type="ORF">N0F65_009010</name>
</gene>
<reference evidence="6" key="2">
    <citation type="journal article" date="2023" name="Microbiol Resour">
        <title>Decontamination and Annotation of the Draft Genome Sequence of the Oomycete Lagenidium giganteum ARSEF 373.</title>
        <authorList>
            <person name="Morgan W.R."/>
            <person name="Tartar A."/>
        </authorList>
    </citation>
    <scope>NUCLEOTIDE SEQUENCE</scope>
    <source>
        <strain evidence="6">ARSEF 373</strain>
    </source>
</reference>
<dbReference type="SUPFAM" id="SSF90123">
    <property type="entry name" value="ABC transporter transmembrane region"/>
    <property type="match status" value="1"/>
</dbReference>
<dbReference type="InterPro" id="IPR011527">
    <property type="entry name" value="ABC1_TM_dom"/>
</dbReference>
<dbReference type="AlphaFoldDB" id="A0AAV2YS15"/>
<evidence type="ECO:0000256" key="1">
    <source>
        <dbReference type="ARBA" id="ARBA00004141"/>
    </source>
</evidence>
<dbReference type="PROSITE" id="PS50929">
    <property type="entry name" value="ABC_TM1F"/>
    <property type="match status" value="1"/>
</dbReference>
<dbReference type="EMBL" id="DAKRPA010000126">
    <property type="protein sequence ID" value="DAZ97730.1"/>
    <property type="molecule type" value="Genomic_DNA"/>
</dbReference>